<feature type="transmembrane region" description="Helical" evidence="2">
    <location>
        <begin position="136"/>
        <end position="157"/>
    </location>
</feature>
<evidence type="ECO:0000313" key="4">
    <source>
        <dbReference type="EMBL" id="KAF2270616.1"/>
    </source>
</evidence>
<dbReference type="PANTHER" id="PTHR38794">
    <property type="entry name" value="INTEGRAL MEMBRANE PROTEIN"/>
    <property type="match status" value="1"/>
</dbReference>
<dbReference type="InterPro" id="IPR049326">
    <property type="entry name" value="Rhodopsin_dom_fungi"/>
</dbReference>
<keyword evidence="2" id="KW-0812">Transmembrane</keyword>
<proteinExistence type="predicted"/>
<feature type="transmembrane region" description="Helical" evidence="2">
    <location>
        <begin position="103"/>
        <end position="124"/>
    </location>
</feature>
<feature type="transmembrane region" description="Helical" evidence="2">
    <location>
        <begin position="248"/>
        <end position="269"/>
    </location>
</feature>
<evidence type="ECO:0000259" key="3">
    <source>
        <dbReference type="Pfam" id="PF20684"/>
    </source>
</evidence>
<evidence type="ECO:0000256" key="1">
    <source>
        <dbReference type="SAM" id="MobiDB-lite"/>
    </source>
</evidence>
<evidence type="ECO:0000256" key="2">
    <source>
        <dbReference type="SAM" id="Phobius"/>
    </source>
</evidence>
<feature type="transmembrane region" description="Helical" evidence="2">
    <location>
        <begin position="177"/>
        <end position="198"/>
    </location>
</feature>
<protein>
    <recommendedName>
        <fullName evidence="3">Rhodopsin domain-containing protein</fullName>
    </recommendedName>
</protein>
<dbReference type="OrthoDB" id="3918601at2759"/>
<sequence length="330" mass="37423">MSILIARSSKGISITDDNLHPLVQVVTWLLLAVTTLMLCFRFLTRIYLKSSREFGIEDILVIFAYLFGLAESATLLLPASEIFGKDIHAISEKELRDGLKVKYAGELIFFLCLTFAKLSFYASFWVLSPDRRHRQVTYLLGGFIIMWAASVIFVVAFQCGGSRPWESTRCINQEIFLYYSEISNALTDFLLICPPVWVIYPLQMSLKTRLLVLSFFSSRLLVIIAIVFQGIYTPRLFTPNWTLSATPYFISTQIVQFLSISTVCVTYFWPFMKSLRSGLMWTDGSTFTTQYVLSNLSSQHGGRIASDQASHKERVLQRSSGSNGDILGHE</sequence>
<keyword evidence="2" id="KW-1133">Transmembrane helix</keyword>
<dbReference type="Proteomes" id="UP000800093">
    <property type="component" value="Unassembled WGS sequence"/>
</dbReference>
<dbReference type="EMBL" id="ML986579">
    <property type="protein sequence ID" value="KAF2270616.1"/>
    <property type="molecule type" value="Genomic_DNA"/>
</dbReference>
<comment type="caution">
    <text evidence="4">The sequence shown here is derived from an EMBL/GenBank/DDBJ whole genome shotgun (WGS) entry which is preliminary data.</text>
</comment>
<keyword evidence="5" id="KW-1185">Reference proteome</keyword>
<feature type="transmembrane region" description="Helical" evidence="2">
    <location>
        <begin position="210"/>
        <end position="228"/>
    </location>
</feature>
<name>A0A9P4NCH2_9PLEO</name>
<dbReference type="PANTHER" id="PTHR38794:SF1">
    <property type="entry name" value="INTEGRAL MEMBRANE PROTEIN"/>
    <property type="match status" value="1"/>
</dbReference>
<feature type="transmembrane region" description="Helical" evidence="2">
    <location>
        <begin position="25"/>
        <end position="48"/>
    </location>
</feature>
<feature type="region of interest" description="Disordered" evidence="1">
    <location>
        <begin position="307"/>
        <end position="330"/>
    </location>
</feature>
<dbReference type="Pfam" id="PF20684">
    <property type="entry name" value="Fung_rhodopsin"/>
    <property type="match status" value="1"/>
</dbReference>
<keyword evidence="2" id="KW-0472">Membrane</keyword>
<reference evidence="5" key="1">
    <citation type="journal article" date="2020" name="Stud. Mycol.">
        <title>101 Dothideomycetes genomes: A test case for predicting lifestyles and emergence of pathogens.</title>
        <authorList>
            <person name="Haridas S."/>
            <person name="Albert R."/>
            <person name="Binder M."/>
            <person name="Bloem J."/>
            <person name="LaButti K."/>
            <person name="Salamov A."/>
            <person name="Andreopoulos B."/>
            <person name="Baker S."/>
            <person name="Barry K."/>
            <person name="Bills G."/>
            <person name="Bluhm B."/>
            <person name="Cannon C."/>
            <person name="Castanera R."/>
            <person name="Culley D."/>
            <person name="Daum C."/>
            <person name="Ezra D."/>
            <person name="Gonzalez J."/>
            <person name="Henrissat B."/>
            <person name="Kuo A."/>
            <person name="Liang C."/>
            <person name="Lipzen A."/>
            <person name="Lutzoni F."/>
            <person name="Magnuson J."/>
            <person name="Mondo S."/>
            <person name="Nolan M."/>
            <person name="Ohm R."/>
            <person name="Pangilinan J."/>
            <person name="Park H.-J."/>
            <person name="Ramirez L."/>
            <person name="Alfaro M."/>
            <person name="Sun H."/>
            <person name="Tritt A."/>
            <person name="Yoshinaga Y."/>
            <person name="Zwiers L.-H."/>
            <person name="Turgeon B."/>
            <person name="Goodwin S."/>
            <person name="Spatafora J."/>
            <person name="Crous P."/>
            <person name="Grigoriev I."/>
        </authorList>
    </citation>
    <scope>NUCLEOTIDE SEQUENCE [LARGE SCALE GENOMIC DNA]</scope>
    <source>
        <strain evidence="5">CBS 304.66</strain>
    </source>
</reference>
<gene>
    <name evidence="4" type="ORF">CC78DRAFT_137569</name>
</gene>
<dbReference type="AlphaFoldDB" id="A0A9P4NCH2"/>
<feature type="transmembrane region" description="Helical" evidence="2">
    <location>
        <begin position="60"/>
        <end position="83"/>
    </location>
</feature>
<evidence type="ECO:0000313" key="5">
    <source>
        <dbReference type="Proteomes" id="UP000800093"/>
    </source>
</evidence>
<accession>A0A9P4NCH2</accession>
<organism evidence="4 5">
    <name type="scientific">Lojkania enalia</name>
    <dbReference type="NCBI Taxonomy" id="147567"/>
    <lineage>
        <taxon>Eukaryota</taxon>
        <taxon>Fungi</taxon>
        <taxon>Dikarya</taxon>
        <taxon>Ascomycota</taxon>
        <taxon>Pezizomycotina</taxon>
        <taxon>Dothideomycetes</taxon>
        <taxon>Pleosporomycetidae</taxon>
        <taxon>Pleosporales</taxon>
        <taxon>Pleosporales incertae sedis</taxon>
        <taxon>Lojkania</taxon>
    </lineage>
</organism>
<feature type="domain" description="Rhodopsin" evidence="3">
    <location>
        <begin position="41"/>
        <end position="273"/>
    </location>
</feature>